<keyword evidence="2" id="KW-1185">Reference proteome</keyword>
<dbReference type="EMBL" id="MLAK01000751">
    <property type="protein sequence ID" value="OHT05626.1"/>
    <property type="molecule type" value="Genomic_DNA"/>
</dbReference>
<evidence type="ECO:0000313" key="1">
    <source>
        <dbReference type="EMBL" id="OHT05626.1"/>
    </source>
</evidence>
<comment type="caution">
    <text evidence="1">The sequence shown here is derived from an EMBL/GenBank/DDBJ whole genome shotgun (WGS) entry which is preliminary data.</text>
</comment>
<proteinExistence type="predicted"/>
<protein>
    <submittedName>
        <fullName evidence="1">Uncharacterized protein</fullName>
    </submittedName>
</protein>
<dbReference type="VEuPathDB" id="TrichDB:TRFO_26574"/>
<sequence>MSQRKRQKKEEEKVLDPDPDIKQVLEQLFNEISAPDSKASGSHIPMDRINEITSVNSQSTETLLKLLKKFSIE</sequence>
<name>A0A1J4K3S5_9EUKA</name>
<dbReference type="Proteomes" id="UP000179807">
    <property type="component" value="Unassembled WGS sequence"/>
</dbReference>
<organism evidence="1 2">
    <name type="scientific">Tritrichomonas foetus</name>
    <dbReference type="NCBI Taxonomy" id="1144522"/>
    <lineage>
        <taxon>Eukaryota</taxon>
        <taxon>Metamonada</taxon>
        <taxon>Parabasalia</taxon>
        <taxon>Tritrichomonadida</taxon>
        <taxon>Tritrichomonadidae</taxon>
        <taxon>Tritrichomonas</taxon>
    </lineage>
</organism>
<evidence type="ECO:0000313" key="2">
    <source>
        <dbReference type="Proteomes" id="UP000179807"/>
    </source>
</evidence>
<dbReference type="AlphaFoldDB" id="A0A1J4K3S5"/>
<accession>A0A1J4K3S5</accession>
<dbReference type="RefSeq" id="XP_068358762.1">
    <property type="nucleotide sequence ID" value="XM_068505029.1"/>
</dbReference>
<gene>
    <name evidence="1" type="ORF">TRFO_26574</name>
</gene>
<reference evidence="1" key="1">
    <citation type="submission" date="2016-10" db="EMBL/GenBank/DDBJ databases">
        <authorList>
            <person name="Benchimol M."/>
            <person name="Almeida L.G."/>
            <person name="Vasconcelos A.T."/>
            <person name="Perreira-Neves A."/>
            <person name="Rosa I.A."/>
            <person name="Tasca T."/>
            <person name="Bogo M.R."/>
            <person name="de Souza W."/>
        </authorList>
    </citation>
    <scope>NUCLEOTIDE SEQUENCE [LARGE SCALE GENOMIC DNA]</scope>
    <source>
        <strain evidence="1">K</strain>
    </source>
</reference>
<dbReference type="GeneID" id="94839733"/>